<dbReference type="EMBL" id="JACEIK010000654">
    <property type="protein sequence ID" value="MCD7460467.1"/>
    <property type="molecule type" value="Genomic_DNA"/>
</dbReference>
<organism evidence="1 2">
    <name type="scientific">Datura stramonium</name>
    <name type="common">Jimsonweed</name>
    <name type="synonym">Common thornapple</name>
    <dbReference type="NCBI Taxonomy" id="4076"/>
    <lineage>
        <taxon>Eukaryota</taxon>
        <taxon>Viridiplantae</taxon>
        <taxon>Streptophyta</taxon>
        <taxon>Embryophyta</taxon>
        <taxon>Tracheophyta</taxon>
        <taxon>Spermatophyta</taxon>
        <taxon>Magnoliopsida</taxon>
        <taxon>eudicotyledons</taxon>
        <taxon>Gunneridae</taxon>
        <taxon>Pentapetalae</taxon>
        <taxon>asterids</taxon>
        <taxon>lamiids</taxon>
        <taxon>Solanales</taxon>
        <taxon>Solanaceae</taxon>
        <taxon>Solanoideae</taxon>
        <taxon>Datureae</taxon>
        <taxon>Datura</taxon>
    </lineage>
</organism>
<evidence type="ECO:0000313" key="1">
    <source>
        <dbReference type="EMBL" id="MCD7460467.1"/>
    </source>
</evidence>
<evidence type="ECO:0008006" key="3">
    <source>
        <dbReference type="Google" id="ProtNLM"/>
    </source>
</evidence>
<name>A0ABS8SNN2_DATST</name>
<evidence type="ECO:0000313" key="2">
    <source>
        <dbReference type="Proteomes" id="UP000823775"/>
    </source>
</evidence>
<reference evidence="1 2" key="1">
    <citation type="journal article" date="2021" name="BMC Genomics">
        <title>Datura genome reveals duplications of psychoactive alkaloid biosynthetic genes and high mutation rate following tissue culture.</title>
        <authorList>
            <person name="Rajewski A."/>
            <person name="Carter-House D."/>
            <person name="Stajich J."/>
            <person name="Litt A."/>
        </authorList>
    </citation>
    <scope>NUCLEOTIDE SEQUENCE [LARGE SCALE GENOMIC DNA]</scope>
    <source>
        <strain evidence="1">AR-01</strain>
    </source>
</reference>
<dbReference type="Proteomes" id="UP000823775">
    <property type="component" value="Unassembled WGS sequence"/>
</dbReference>
<gene>
    <name evidence="1" type="ORF">HAX54_043598</name>
</gene>
<proteinExistence type="predicted"/>
<comment type="caution">
    <text evidence="1">The sequence shown here is derived from an EMBL/GenBank/DDBJ whole genome shotgun (WGS) entry which is preliminary data.</text>
</comment>
<protein>
    <recommendedName>
        <fullName evidence="3">Secreted protein</fullName>
    </recommendedName>
</protein>
<sequence>MAPVSCRTAAAPPPPPLVLFANIITTTYSIQRIRNTYFGERQYKKDTAQNNTVMHRDRRCQIYGHNSQFVGRENSQVLKSLSIAATSVVWWCFKN</sequence>
<keyword evidence="2" id="KW-1185">Reference proteome</keyword>
<accession>A0ABS8SNN2</accession>